<keyword evidence="3" id="KW-1185">Reference proteome</keyword>
<evidence type="ECO:0000313" key="3">
    <source>
        <dbReference type="Proteomes" id="UP001610334"/>
    </source>
</evidence>
<dbReference type="EMBL" id="JBFXLT010000118">
    <property type="protein sequence ID" value="KAL2808221.1"/>
    <property type="molecule type" value="Genomic_DNA"/>
</dbReference>
<proteinExistence type="predicted"/>
<evidence type="ECO:0000313" key="2">
    <source>
        <dbReference type="EMBL" id="KAL2808221.1"/>
    </source>
</evidence>
<dbReference type="PROSITE" id="PS50011">
    <property type="entry name" value="PROTEIN_KINASE_DOM"/>
    <property type="match status" value="1"/>
</dbReference>
<dbReference type="InterPro" id="IPR041726">
    <property type="entry name" value="ACAD10_11_N"/>
</dbReference>
<organism evidence="2 3">
    <name type="scientific">Aspergillus granulosus</name>
    <dbReference type="NCBI Taxonomy" id="176169"/>
    <lineage>
        <taxon>Eukaryota</taxon>
        <taxon>Fungi</taxon>
        <taxon>Dikarya</taxon>
        <taxon>Ascomycota</taxon>
        <taxon>Pezizomycotina</taxon>
        <taxon>Eurotiomycetes</taxon>
        <taxon>Eurotiomycetidae</taxon>
        <taxon>Eurotiales</taxon>
        <taxon>Aspergillaceae</taxon>
        <taxon>Aspergillus</taxon>
        <taxon>Aspergillus subgen. Nidulantes</taxon>
    </lineage>
</organism>
<comment type="caution">
    <text evidence="2">The sequence shown here is derived from an EMBL/GenBank/DDBJ whole genome shotgun (WGS) entry which is preliminary data.</text>
</comment>
<dbReference type="InterPro" id="IPR002575">
    <property type="entry name" value="Aminoglycoside_PTrfase"/>
</dbReference>
<feature type="domain" description="Protein kinase" evidence="1">
    <location>
        <begin position="28"/>
        <end position="389"/>
    </location>
</feature>
<dbReference type="Gene3D" id="3.90.1200.10">
    <property type="match status" value="1"/>
</dbReference>
<protein>
    <submittedName>
        <fullName evidence="2">Kinase-like domain-containing protein</fullName>
    </submittedName>
</protein>
<dbReference type="InterPro" id="IPR011009">
    <property type="entry name" value="Kinase-like_dom_sf"/>
</dbReference>
<gene>
    <name evidence="2" type="ORF">BJX63DRAFT_41338</name>
</gene>
<dbReference type="Proteomes" id="UP001610334">
    <property type="component" value="Unassembled WGS sequence"/>
</dbReference>
<dbReference type="CDD" id="cd05154">
    <property type="entry name" value="ACAD10_11_N-like"/>
    <property type="match status" value="1"/>
</dbReference>
<sequence>MAGPVRQPIDIPSLERYLERNVPDIVPPLEVKQFGFGQSNPTYLLTTRTGARFVLRKKPPGKLLSKTAHQVEREYRILHALRDTDVPVPKVYVLCEDADVIGTAFYVMEFLDGRFITDPLMPGVKAGDRKEMWRSAVETLVKLHTLDYKALGLDTLGKSSGFYTRQIKTFSNISRSQALAVDVESNEAIGPLPHLEELSAFFARNQPADRTSIVHGDYKIDNIVFHKTEPRVIGVLDWEMATLGHPLSDVVSLVSPFLPHTWGVQGAASSLSPELPSSPEERAQSGLPTLMECVNWYAGGGGYDVRTDLKWGRAFAGFRGAVIMQGIAARYALRQASSASAKEFGAMAWPTAENVWGLVQDLQAQEAQGMEANAGEGETGGVSKVKGRL</sequence>
<dbReference type="InterPro" id="IPR000719">
    <property type="entry name" value="Prot_kinase_dom"/>
</dbReference>
<accession>A0ABR4GYE1</accession>
<dbReference type="SUPFAM" id="SSF56112">
    <property type="entry name" value="Protein kinase-like (PK-like)"/>
    <property type="match status" value="1"/>
</dbReference>
<dbReference type="PANTHER" id="PTHR47829:SF1">
    <property type="entry name" value="HAD FAMILY PHOSPHATASE"/>
    <property type="match status" value="1"/>
</dbReference>
<dbReference type="Gene3D" id="3.30.200.20">
    <property type="entry name" value="Phosphorylase Kinase, domain 1"/>
    <property type="match status" value="1"/>
</dbReference>
<dbReference type="PANTHER" id="PTHR47829">
    <property type="entry name" value="HYDROLASE, PUTATIVE (AFU_ORTHOLOGUE AFUA_1G12880)-RELATED"/>
    <property type="match status" value="1"/>
</dbReference>
<dbReference type="InterPro" id="IPR052898">
    <property type="entry name" value="ACAD10-like"/>
</dbReference>
<dbReference type="Pfam" id="PF01636">
    <property type="entry name" value="APH"/>
    <property type="match status" value="1"/>
</dbReference>
<dbReference type="PROSITE" id="PS00108">
    <property type="entry name" value="PROTEIN_KINASE_ST"/>
    <property type="match status" value="1"/>
</dbReference>
<dbReference type="InterPro" id="IPR008271">
    <property type="entry name" value="Ser/Thr_kinase_AS"/>
</dbReference>
<evidence type="ECO:0000259" key="1">
    <source>
        <dbReference type="PROSITE" id="PS50011"/>
    </source>
</evidence>
<name>A0ABR4GYE1_9EURO</name>
<reference evidence="2 3" key="1">
    <citation type="submission" date="2024-07" db="EMBL/GenBank/DDBJ databases">
        <title>Section-level genome sequencing and comparative genomics of Aspergillus sections Usti and Cavernicolus.</title>
        <authorList>
            <consortium name="Lawrence Berkeley National Laboratory"/>
            <person name="Nybo J.L."/>
            <person name="Vesth T.C."/>
            <person name="Theobald S."/>
            <person name="Frisvad J.C."/>
            <person name="Larsen T.O."/>
            <person name="Kjaerboelling I."/>
            <person name="Rothschild-Mancinelli K."/>
            <person name="Lyhne E.K."/>
            <person name="Kogle M.E."/>
            <person name="Barry K."/>
            <person name="Clum A."/>
            <person name="Na H."/>
            <person name="Ledsgaard L."/>
            <person name="Lin J."/>
            <person name="Lipzen A."/>
            <person name="Kuo A."/>
            <person name="Riley R."/>
            <person name="Mondo S."/>
            <person name="Labutti K."/>
            <person name="Haridas S."/>
            <person name="Pangalinan J."/>
            <person name="Salamov A.A."/>
            <person name="Simmons B.A."/>
            <person name="Magnuson J.K."/>
            <person name="Chen J."/>
            <person name="Drula E."/>
            <person name="Henrissat B."/>
            <person name="Wiebenga A."/>
            <person name="Lubbers R.J."/>
            <person name="Gomes A.C."/>
            <person name="Makela M.R."/>
            <person name="Stajich J."/>
            <person name="Grigoriev I.V."/>
            <person name="Mortensen U.H."/>
            <person name="De Vries R.P."/>
            <person name="Baker S.E."/>
            <person name="Andersen M.R."/>
        </authorList>
    </citation>
    <scope>NUCLEOTIDE SEQUENCE [LARGE SCALE GENOMIC DNA]</scope>
    <source>
        <strain evidence="2 3">CBS 588.65</strain>
    </source>
</reference>